<sequence>MRCLVTFLVLMGMISGKSTFSYANNASAEFFTADSTLKVLENNPIKKKKKETIVLEESKTVDEAIKADLDALLEEMSTSKNEEYERSEETNVLLTEQILNTAYDYQGVRYRFGGTSRKGIDCSGLVITAFGDTDITLPRNSSAMAQRGEKIHKDEAQKGDLIFFRTGRGNRISHVGIITEVLTDEIKFIHSSTTKGVIISSTKEDYYNRRFVQINRVVDGNI</sequence>
<evidence type="ECO:0000256" key="4">
    <source>
        <dbReference type="ARBA" id="ARBA00022801"/>
    </source>
</evidence>
<dbReference type="RefSeq" id="WP_243832660.1">
    <property type="nucleotide sequence ID" value="NZ_SOAG01000007.1"/>
</dbReference>
<keyword evidence="4" id="KW-0378">Hydrolase</keyword>
<name>A0A4R7F8Z2_9FLAO</name>
<gene>
    <name evidence="8" type="ORF">C8P70_10718</name>
</gene>
<dbReference type="GO" id="GO:0006508">
    <property type="term" value="P:proteolysis"/>
    <property type="evidence" value="ECO:0007669"/>
    <property type="project" value="UniProtKB-KW"/>
</dbReference>
<dbReference type="EMBL" id="SOAG01000007">
    <property type="protein sequence ID" value="TDS62053.1"/>
    <property type="molecule type" value="Genomic_DNA"/>
</dbReference>
<accession>A0A4R7F8Z2</accession>
<evidence type="ECO:0000313" key="9">
    <source>
        <dbReference type="Proteomes" id="UP000295215"/>
    </source>
</evidence>
<comment type="similarity">
    <text evidence="1">Belongs to the peptidase C40 family.</text>
</comment>
<evidence type="ECO:0000256" key="6">
    <source>
        <dbReference type="SAM" id="SignalP"/>
    </source>
</evidence>
<evidence type="ECO:0000256" key="3">
    <source>
        <dbReference type="ARBA" id="ARBA00022729"/>
    </source>
</evidence>
<feature type="domain" description="NlpC/P60" evidence="7">
    <location>
        <begin position="92"/>
        <end position="218"/>
    </location>
</feature>
<keyword evidence="9" id="KW-1185">Reference proteome</keyword>
<evidence type="ECO:0000259" key="7">
    <source>
        <dbReference type="PROSITE" id="PS51935"/>
    </source>
</evidence>
<dbReference type="InterPro" id="IPR000064">
    <property type="entry name" value="NLP_P60_dom"/>
</dbReference>
<organism evidence="8 9">
    <name type="scientific">Myroides indicus</name>
    <dbReference type="NCBI Taxonomy" id="1323422"/>
    <lineage>
        <taxon>Bacteria</taxon>
        <taxon>Pseudomonadati</taxon>
        <taxon>Bacteroidota</taxon>
        <taxon>Flavobacteriia</taxon>
        <taxon>Flavobacteriales</taxon>
        <taxon>Flavobacteriaceae</taxon>
        <taxon>Myroides</taxon>
    </lineage>
</organism>
<dbReference type="GO" id="GO:0008234">
    <property type="term" value="F:cysteine-type peptidase activity"/>
    <property type="evidence" value="ECO:0007669"/>
    <property type="project" value="UniProtKB-KW"/>
</dbReference>
<evidence type="ECO:0000256" key="5">
    <source>
        <dbReference type="ARBA" id="ARBA00022807"/>
    </source>
</evidence>
<protein>
    <submittedName>
        <fullName evidence="8">NlpC/P60 family protein</fullName>
    </submittedName>
</protein>
<proteinExistence type="inferred from homology"/>
<feature type="chain" id="PRO_5020910188" evidence="6">
    <location>
        <begin position="24"/>
        <end position="222"/>
    </location>
</feature>
<dbReference type="Gene3D" id="3.90.1720.10">
    <property type="entry name" value="endopeptidase domain like (from Nostoc punctiforme)"/>
    <property type="match status" value="1"/>
</dbReference>
<dbReference type="InterPro" id="IPR052062">
    <property type="entry name" value="Murein_DD/LD_carboxypeptidase"/>
</dbReference>
<comment type="caution">
    <text evidence="8">The sequence shown here is derived from an EMBL/GenBank/DDBJ whole genome shotgun (WGS) entry which is preliminary data.</text>
</comment>
<evidence type="ECO:0000256" key="2">
    <source>
        <dbReference type="ARBA" id="ARBA00022670"/>
    </source>
</evidence>
<evidence type="ECO:0000256" key="1">
    <source>
        <dbReference type="ARBA" id="ARBA00007074"/>
    </source>
</evidence>
<dbReference type="InterPro" id="IPR038765">
    <property type="entry name" value="Papain-like_cys_pep_sf"/>
</dbReference>
<keyword evidence="5" id="KW-0788">Thiol protease</keyword>
<keyword evidence="3 6" id="KW-0732">Signal</keyword>
<feature type="signal peptide" evidence="6">
    <location>
        <begin position="1"/>
        <end position="23"/>
    </location>
</feature>
<dbReference type="Pfam" id="PF00877">
    <property type="entry name" value="NLPC_P60"/>
    <property type="match status" value="1"/>
</dbReference>
<dbReference type="PANTHER" id="PTHR47360:SF1">
    <property type="entry name" value="ENDOPEPTIDASE NLPC-RELATED"/>
    <property type="match status" value="1"/>
</dbReference>
<dbReference type="PROSITE" id="PS51935">
    <property type="entry name" value="NLPC_P60"/>
    <property type="match status" value="1"/>
</dbReference>
<evidence type="ECO:0000313" key="8">
    <source>
        <dbReference type="EMBL" id="TDS62053.1"/>
    </source>
</evidence>
<dbReference type="SUPFAM" id="SSF54001">
    <property type="entry name" value="Cysteine proteinases"/>
    <property type="match status" value="1"/>
</dbReference>
<dbReference type="AlphaFoldDB" id="A0A4R7F8Z2"/>
<dbReference type="Proteomes" id="UP000295215">
    <property type="component" value="Unassembled WGS sequence"/>
</dbReference>
<dbReference type="PANTHER" id="PTHR47360">
    <property type="entry name" value="MUREIN DD-ENDOPEPTIDASE MEPS/MUREIN LD-CARBOXYPEPTIDASE"/>
    <property type="match status" value="1"/>
</dbReference>
<keyword evidence="2" id="KW-0645">Protease</keyword>
<reference evidence="8 9" key="1">
    <citation type="submission" date="2019-03" db="EMBL/GenBank/DDBJ databases">
        <title>Genomic Encyclopedia of Archaeal and Bacterial Type Strains, Phase II (KMG-II): from individual species to whole genera.</title>
        <authorList>
            <person name="Goeker M."/>
        </authorList>
    </citation>
    <scope>NUCLEOTIDE SEQUENCE [LARGE SCALE GENOMIC DNA]</scope>
    <source>
        <strain evidence="8 9">DSM 28213</strain>
    </source>
</reference>